<evidence type="ECO:0000313" key="4">
    <source>
        <dbReference type="EMBL" id="RVX40435.1"/>
    </source>
</evidence>
<dbReference type="PANTHER" id="PTHR36852:SF1">
    <property type="entry name" value="PROTEIN GVPL 2"/>
    <property type="match status" value="1"/>
</dbReference>
<keyword evidence="1" id="KW-0304">Gas vesicle</keyword>
<evidence type="ECO:0000256" key="2">
    <source>
        <dbReference type="ARBA" id="ARBA00035108"/>
    </source>
</evidence>
<dbReference type="Proteomes" id="UP000284824">
    <property type="component" value="Unassembled WGS sequence"/>
</dbReference>
<comment type="caution">
    <text evidence="4">The sequence shown here is derived from an EMBL/GenBank/DDBJ whole genome shotgun (WGS) entry which is preliminary data.</text>
</comment>
<gene>
    <name evidence="4" type="ORF">EDD27_2843</name>
</gene>
<proteinExistence type="inferred from homology"/>
<keyword evidence="5" id="KW-1185">Reference proteome</keyword>
<dbReference type="EMBL" id="SAUN01000001">
    <property type="protein sequence ID" value="RVX40435.1"/>
    <property type="molecule type" value="Genomic_DNA"/>
</dbReference>
<accession>A0A438M3Q9</accession>
<protein>
    <submittedName>
        <fullName evidence="4">Gas vesicle protein GvpL/GvpF</fullName>
    </submittedName>
</protein>
<dbReference type="RefSeq" id="WP_127932816.1">
    <property type="nucleotide sequence ID" value="NZ_SAUN01000001.1"/>
</dbReference>
<dbReference type="GO" id="GO:0031411">
    <property type="term" value="C:gas vesicle"/>
    <property type="evidence" value="ECO:0007669"/>
    <property type="project" value="UniProtKB-SubCell"/>
</dbReference>
<dbReference type="InterPro" id="IPR009430">
    <property type="entry name" value="GvpL/GvpF"/>
</dbReference>
<name>A0A438M3Q9_9ACTN</name>
<comment type="subcellular location">
    <subcellularLocation>
        <location evidence="2">Gas vesicle</location>
    </subcellularLocation>
</comment>
<dbReference type="AlphaFoldDB" id="A0A438M3Q9"/>
<evidence type="ECO:0000256" key="1">
    <source>
        <dbReference type="ARBA" id="ARBA00022987"/>
    </source>
</evidence>
<comment type="similarity">
    <text evidence="3">Belongs to the gas vesicle GvpF/GvpL family.</text>
</comment>
<evidence type="ECO:0000313" key="5">
    <source>
        <dbReference type="Proteomes" id="UP000284824"/>
    </source>
</evidence>
<dbReference type="OrthoDB" id="3867411at2"/>
<evidence type="ECO:0000256" key="3">
    <source>
        <dbReference type="ARBA" id="ARBA00035643"/>
    </source>
</evidence>
<dbReference type="PANTHER" id="PTHR36852">
    <property type="entry name" value="PROTEIN GVPL 2"/>
    <property type="match status" value="1"/>
</dbReference>
<dbReference type="Pfam" id="PF06386">
    <property type="entry name" value="GvpL_GvpF"/>
    <property type="match status" value="1"/>
</dbReference>
<reference evidence="4 5" key="1">
    <citation type="submission" date="2019-01" db="EMBL/GenBank/DDBJ databases">
        <title>Sequencing the genomes of 1000 actinobacteria strains.</title>
        <authorList>
            <person name="Klenk H.-P."/>
        </authorList>
    </citation>
    <scope>NUCLEOTIDE SEQUENCE [LARGE SCALE GENOMIC DNA]</scope>
    <source>
        <strain evidence="4 5">DSM 43925</strain>
    </source>
</reference>
<dbReference type="GO" id="GO:0031412">
    <property type="term" value="P:gas vesicle organization"/>
    <property type="evidence" value="ECO:0007669"/>
    <property type="project" value="InterPro"/>
</dbReference>
<sequence>MSVATEPGIGVYVYGMVPKDAAVTEDARGVGEKPGEIMVIQHGEIAALVSEIPLDRPLGTPDDLLRHQGLLDATAAEAPVLPLRFGAVVTSAEAVVEDLLEPHHDELHAALKELEGRAQYVVKGRYVEQTVLREVMEELPEVARLRDEIRARGEEAARDLRIRLGELVGDAIAAKREADTRALLEAAAPVSVLSAEREPSHEQDAVHVALLVEKDRQAELEQTVADFAGRWAGRVEFRLLGPLAAYDFVVSGKDGAQWE</sequence>
<organism evidence="4 5">
    <name type="scientific">Nonomuraea polychroma</name>
    <dbReference type="NCBI Taxonomy" id="46176"/>
    <lineage>
        <taxon>Bacteria</taxon>
        <taxon>Bacillati</taxon>
        <taxon>Actinomycetota</taxon>
        <taxon>Actinomycetes</taxon>
        <taxon>Streptosporangiales</taxon>
        <taxon>Streptosporangiaceae</taxon>
        <taxon>Nonomuraea</taxon>
    </lineage>
</organism>